<dbReference type="AlphaFoldDB" id="A0A2D1U8W5"/>
<dbReference type="OrthoDB" id="757324at2"/>
<proteinExistence type="predicted"/>
<evidence type="ECO:0000256" key="1">
    <source>
        <dbReference type="SAM" id="Phobius"/>
    </source>
</evidence>
<protein>
    <submittedName>
        <fullName evidence="2">Uncharacterized protein</fullName>
    </submittedName>
</protein>
<keyword evidence="1" id="KW-1133">Transmembrane helix</keyword>
<reference evidence="2 3" key="1">
    <citation type="submission" date="2017-10" db="EMBL/GenBank/DDBJ databases">
        <title>Whole genome of Pedobacter ginsengisoli T01R-27 isolated from tomato rhizosphere.</title>
        <authorList>
            <person name="Weon H.-Y."/>
            <person name="Lee S.A."/>
            <person name="Sang M.K."/>
            <person name="Song J."/>
        </authorList>
    </citation>
    <scope>NUCLEOTIDE SEQUENCE [LARGE SCALE GENOMIC DNA]</scope>
    <source>
        <strain evidence="2 3">T01R-27</strain>
    </source>
</reference>
<sequence length="185" mass="20686">MLNRFSYIQKNKLLLPVFGIGLLLCWFLAFNKTFDAVKLNNKLSEESKLGSDISFNPTYVQRKLAALDKILKGYKVTEDWNDKLWIQSSAIAARQNVGVDFVLNKLQAEADSTSAGMTQSLYFYSNYVQLVKLVDTLESLNGIGKISALQVKAPKADPTDEKSKKCVLRLDFRALDPSSSPPISQ</sequence>
<gene>
    <name evidence="2" type="ORF">CPT03_16880</name>
</gene>
<keyword evidence="1" id="KW-0812">Transmembrane</keyword>
<feature type="transmembrane region" description="Helical" evidence="1">
    <location>
        <begin position="12"/>
        <end position="30"/>
    </location>
</feature>
<dbReference type="RefSeq" id="WP_099439928.1">
    <property type="nucleotide sequence ID" value="NZ_CP024091.1"/>
</dbReference>
<name>A0A2D1U8W5_9SPHI</name>
<organism evidence="2 3">
    <name type="scientific">Pedobacter ginsengisoli</name>
    <dbReference type="NCBI Taxonomy" id="363852"/>
    <lineage>
        <taxon>Bacteria</taxon>
        <taxon>Pseudomonadati</taxon>
        <taxon>Bacteroidota</taxon>
        <taxon>Sphingobacteriia</taxon>
        <taxon>Sphingobacteriales</taxon>
        <taxon>Sphingobacteriaceae</taxon>
        <taxon>Pedobacter</taxon>
    </lineage>
</organism>
<keyword evidence="3" id="KW-1185">Reference proteome</keyword>
<evidence type="ECO:0000313" key="3">
    <source>
        <dbReference type="Proteomes" id="UP000223749"/>
    </source>
</evidence>
<dbReference type="EMBL" id="CP024091">
    <property type="protein sequence ID" value="ATP58020.1"/>
    <property type="molecule type" value="Genomic_DNA"/>
</dbReference>
<dbReference type="Proteomes" id="UP000223749">
    <property type="component" value="Chromosome"/>
</dbReference>
<keyword evidence="1" id="KW-0472">Membrane</keyword>
<evidence type="ECO:0000313" key="2">
    <source>
        <dbReference type="EMBL" id="ATP58020.1"/>
    </source>
</evidence>
<accession>A0A2D1U8W5</accession>
<dbReference type="KEGG" id="pgs:CPT03_16880"/>